<evidence type="ECO:0000256" key="1">
    <source>
        <dbReference type="SAM" id="Phobius"/>
    </source>
</evidence>
<name>A0AA38NRS1_9AGAR</name>
<keyword evidence="1" id="KW-0812">Transmembrane</keyword>
<dbReference type="AlphaFoldDB" id="A0AA38NRS1"/>
<keyword evidence="3" id="KW-1185">Reference proteome</keyword>
<feature type="transmembrane region" description="Helical" evidence="1">
    <location>
        <begin position="12"/>
        <end position="31"/>
    </location>
</feature>
<evidence type="ECO:0000313" key="2">
    <source>
        <dbReference type="EMBL" id="KAJ3789889.1"/>
    </source>
</evidence>
<reference evidence="2" key="1">
    <citation type="submission" date="2022-08" db="EMBL/GenBank/DDBJ databases">
        <authorList>
            <consortium name="DOE Joint Genome Institute"/>
            <person name="Min B."/>
            <person name="Riley R."/>
            <person name="Sierra-Patev S."/>
            <person name="Naranjo-Ortiz M."/>
            <person name="Looney B."/>
            <person name="Konkel Z."/>
            <person name="Slot J.C."/>
            <person name="Sakamoto Y."/>
            <person name="Steenwyk J.L."/>
            <person name="Rokas A."/>
            <person name="Carro J."/>
            <person name="Camarero S."/>
            <person name="Ferreira P."/>
            <person name="Molpeceres G."/>
            <person name="Ruiz-Duenas F.J."/>
            <person name="Serrano A."/>
            <person name="Henrissat B."/>
            <person name="Drula E."/>
            <person name="Hughes K.W."/>
            <person name="Mata J.L."/>
            <person name="Ishikawa N.K."/>
            <person name="Vargas-Isla R."/>
            <person name="Ushijima S."/>
            <person name="Smith C.A."/>
            <person name="Ahrendt S."/>
            <person name="Andreopoulos W."/>
            <person name="He G."/>
            <person name="Labutti K."/>
            <person name="Lipzen A."/>
            <person name="Ng V."/>
            <person name="Sandor L."/>
            <person name="Barry K."/>
            <person name="Martinez A.T."/>
            <person name="Xiao Y."/>
            <person name="Gibbons J.G."/>
            <person name="Terashima K."/>
            <person name="Hibbett D.S."/>
            <person name="Grigoriev I.V."/>
        </authorList>
    </citation>
    <scope>NUCLEOTIDE SEQUENCE</scope>
    <source>
        <strain evidence="2">TFB10291</strain>
    </source>
</reference>
<evidence type="ECO:0000313" key="3">
    <source>
        <dbReference type="Proteomes" id="UP001163798"/>
    </source>
</evidence>
<dbReference type="EMBL" id="MU793255">
    <property type="protein sequence ID" value="KAJ3789889.1"/>
    <property type="molecule type" value="Genomic_DNA"/>
</dbReference>
<accession>A0AA38NRS1</accession>
<protein>
    <submittedName>
        <fullName evidence="2">Uncharacterized protein</fullName>
    </submittedName>
</protein>
<gene>
    <name evidence="2" type="ORF">GGU10DRAFT_329641</name>
</gene>
<proteinExistence type="predicted"/>
<comment type="caution">
    <text evidence="2">The sequence shown here is derived from an EMBL/GenBank/DDBJ whole genome shotgun (WGS) entry which is preliminary data.</text>
</comment>
<keyword evidence="1" id="KW-1133">Transmembrane helix</keyword>
<keyword evidence="1" id="KW-0472">Membrane</keyword>
<sequence>MVLHRCCARPFTCLLTSLLFLNVLTMMMLVVKQARKHVGSLLATQTFNSELYTDSFTRGCIRSNSSNSASFTKTYALAGASLMSSRSIGRMTAKESYHYQNIGYQEQQLISGIQAHTLSTQEPHSNVRYAGGNVGRPLTQPTSIPVHSPESFGRKHCNPDICYIWVHNFAYILSALELPFLSTVANPCVILLP</sequence>
<dbReference type="Proteomes" id="UP001163798">
    <property type="component" value="Unassembled WGS sequence"/>
</dbReference>
<organism evidence="2 3">
    <name type="scientific">Lentinula aff. detonsa</name>
    <dbReference type="NCBI Taxonomy" id="2804958"/>
    <lineage>
        <taxon>Eukaryota</taxon>
        <taxon>Fungi</taxon>
        <taxon>Dikarya</taxon>
        <taxon>Basidiomycota</taxon>
        <taxon>Agaricomycotina</taxon>
        <taxon>Agaricomycetes</taxon>
        <taxon>Agaricomycetidae</taxon>
        <taxon>Agaricales</taxon>
        <taxon>Marasmiineae</taxon>
        <taxon>Omphalotaceae</taxon>
        <taxon>Lentinula</taxon>
    </lineage>
</organism>